<feature type="transmembrane region" description="Helical" evidence="1">
    <location>
        <begin position="115"/>
        <end position="135"/>
    </location>
</feature>
<accession>A0ABU5E5N0</accession>
<dbReference type="RefSeq" id="WP_320502839.1">
    <property type="nucleotide sequence ID" value="NZ_JAXCLX010000004.1"/>
</dbReference>
<comment type="caution">
    <text evidence="2">The sequence shown here is derived from an EMBL/GenBank/DDBJ whole genome shotgun (WGS) entry which is preliminary data.</text>
</comment>
<sequence length="147" mass="15309">MADGARSSSYGGDIWDVMIAALVLLVVIGIIGWIIYFGVSSEKQANCVLILVMSGVLGWGAGILATPYTAGESKRLLGVGKTVSAILTGYLLGKIDRVVDAAVFGVDGDGVDGTALQMVAIAVSSFITTAVVTYVTRSYVWTKQRGT</sequence>
<protein>
    <submittedName>
        <fullName evidence="2">Uncharacterized protein</fullName>
    </submittedName>
</protein>
<evidence type="ECO:0000256" key="1">
    <source>
        <dbReference type="SAM" id="Phobius"/>
    </source>
</evidence>
<keyword evidence="1" id="KW-0472">Membrane</keyword>
<dbReference type="Proteomes" id="UP001271769">
    <property type="component" value="Unassembled WGS sequence"/>
</dbReference>
<reference evidence="2 3" key="1">
    <citation type="journal article" date="2013" name="Antonie Van Leeuwenhoek">
        <title>Dongia rigui sp. nov., isolated from freshwater of a large wetland in Korea.</title>
        <authorList>
            <person name="Baik K.S."/>
            <person name="Hwang Y.M."/>
            <person name="Choi J.S."/>
            <person name="Kwon J."/>
            <person name="Seong C.N."/>
        </authorList>
    </citation>
    <scope>NUCLEOTIDE SEQUENCE [LARGE SCALE GENOMIC DNA]</scope>
    <source>
        <strain evidence="2 3">04SU4-P</strain>
    </source>
</reference>
<keyword evidence="1" id="KW-1133">Transmembrane helix</keyword>
<evidence type="ECO:0000313" key="3">
    <source>
        <dbReference type="Proteomes" id="UP001271769"/>
    </source>
</evidence>
<name>A0ABU5E5N0_9PROT</name>
<feature type="transmembrane region" description="Helical" evidence="1">
    <location>
        <begin position="48"/>
        <end position="68"/>
    </location>
</feature>
<proteinExistence type="predicted"/>
<evidence type="ECO:0000313" key="2">
    <source>
        <dbReference type="EMBL" id="MDY0874372.1"/>
    </source>
</evidence>
<feature type="transmembrane region" description="Helical" evidence="1">
    <location>
        <begin position="14"/>
        <end position="36"/>
    </location>
</feature>
<keyword evidence="3" id="KW-1185">Reference proteome</keyword>
<gene>
    <name evidence="2" type="ORF">SMD31_20700</name>
</gene>
<keyword evidence="1" id="KW-0812">Transmembrane</keyword>
<organism evidence="2 3">
    <name type="scientific">Dongia rigui</name>
    <dbReference type="NCBI Taxonomy" id="940149"/>
    <lineage>
        <taxon>Bacteria</taxon>
        <taxon>Pseudomonadati</taxon>
        <taxon>Pseudomonadota</taxon>
        <taxon>Alphaproteobacteria</taxon>
        <taxon>Rhodospirillales</taxon>
        <taxon>Dongiaceae</taxon>
        <taxon>Dongia</taxon>
    </lineage>
</organism>
<dbReference type="EMBL" id="JAXCLX010000004">
    <property type="protein sequence ID" value="MDY0874372.1"/>
    <property type="molecule type" value="Genomic_DNA"/>
</dbReference>